<gene>
    <name evidence="4" type="ORF">FHL15_006150</name>
</gene>
<dbReference type="GO" id="GO:0019988">
    <property type="term" value="P:charged-tRNA amino acid modification"/>
    <property type="evidence" value="ECO:0007669"/>
    <property type="project" value="InterPro"/>
</dbReference>
<dbReference type="AlphaFoldDB" id="A0A553HYJ1"/>
<evidence type="ECO:0008006" key="6">
    <source>
        <dbReference type="Google" id="ProtNLM"/>
    </source>
</evidence>
<evidence type="ECO:0000256" key="1">
    <source>
        <dbReference type="SAM" id="Coils"/>
    </source>
</evidence>
<evidence type="ECO:0000313" key="4">
    <source>
        <dbReference type="EMBL" id="TRX93012.1"/>
    </source>
</evidence>
<comment type="caution">
    <text evidence="4">The sequence shown here is derived from an EMBL/GenBank/DDBJ whole genome shotgun (WGS) entry which is preliminary data.</text>
</comment>
<reference evidence="5" key="1">
    <citation type="submission" date="2019-06" db="EMBL/GenBank/DDBJ databases">
        <title>Draft genome sequence of the griseofulvin-producing fungus Xylaria cubensis strain G536.</title>
        <authorList>
            <person name="Mead M.E."/>
            <person name="Raja H.A."/>
            <person name="Steenwyk J.L."/>
            <person name="Knowles S.L."/>
            <person name="Oberlies N.H."/>
            <person name="Rokas A."/>
        </authorList>
    </citation>
    <scope>NUCLEOTIDE SEQUENCE [LARGE SCALE GENOMIC DNA]</scope>
    <source>
        <strain evidence="5">G536</strain>
    </source>
</reference>
<protein>
    <recommendedName>
        <fullName evidence="6">Initiator tRNA phosphoribosyl transferase</fullName>
    </recommendedName>
</protein>
<dbReference type="InterPro" id="IPR033421">
    <property type="entry name" value="Rit1_DUSP-like"/>
</dbReference>
<feature type="domain" description="Rit1 DUSP-like" evidence="2">
    <location>
        <begin position="717"/>
        <end position="838"/>
    </location>
</feature>
<dbReference type="GO" id="GO:0043399">
    <property type="term" value="F:tRNA adenosine(64)-2'-O-ribosylphosphate transferase activity"/>
    <property type="evidence" value="ECO:0007669"/>
    <property type="project" value="InterPro"/>
</dbReference>
<dbReference type="InterPro" id="IPR033449">
    <property type="entry name" value="Rit1_N"/>
</dbReference>
<dbReference type="PANTHER" id="PTHR31811:SF0">
    <property type="entry name" value="TRNA A64-2'-O-RIBOSYLPHOSPHATE TRANSFERASE"/>
    <property type="match status" value="1"/>
</dbReference>
<dbReference type="Pfam" id="PF17184">
    <property type="entry name" value="Rit1_C"/>
    <property type="match status" value="1"/>
</dbReference>
<dbReference type="EMBL" id="VFLP01000032">
    <property type="protein sequence ID" value="TRX93012.1"/>
    <property type="molecule type" value="Genomic_DNA"/>
</dbReference>
<keyword evidence="1" id="KW-0175">Coiled coil</keyword>
<sequence>MESLRAQLAETQGALTERDKKFRQLKAESLQASKIWTDEKLRLEARIAQLESENLRLKGALPAATDNPGKLVAPTYQKTRSPEIALTRKGTGNGLTLMDQDADEGNIIKHSRMKQAEAQFESLADEVTANTKLIEALGAKHAQSSPTPILTLSDEQIVMQWIQLREKIRALSLEHLSQPFSTSLVSDRYKGEFIALSPHWKDYASKAHMTCYLFRALIWRYLLRYFKTPCRAYGRDISSKVRDVAAVISKKASDAEYQDWRIRTATIVHKLYPIDKVFINELTTQILEAITPLVVHLNAIALKALKDSLRDIVTTTAELSAAFDQCCVIILMSNHPGSALTHGFQFVENIMEMRANLSSQGVVDLMITPSLLKKEADYSVLVKAEVNEQADEMDLSGLRRNWAMESVDRANLSISNRLRSIRQDANFVDEVADALGRPLIANERCGGWYIDPANKAGSAYFKSTDGHTGQWNFSSRRLNLHLLSIIGRHDGCIIVDSTRRGKQMPDALSKTVPIWCCVLNRVLFPEASGLHQLHTPPNVVSRSEHSQAEARIPEHVASLKALDIDVAALRQHISKPLRPMWVTQESQLVPTQHIFDDYHPVICCTSSRRVPGGEMSEGGYIQGAGDDTENWSLGLTAPVFWSNIATLLSTPESDLPDLVRSLVANQTAGPESNTPVQVAPCLFVSQLPVSAQHAETCTITFIPKTTDQNLWIKRPNLIEVGIGKQKLASRSLRVALTSICDFVKAYLKEDVRDSEDILATTATQKRILIACETGKDLSIGVALALVCRFFDDEGNYKPPTSDLIINKSLIKTKLGRIMMAFPEANPSRATLQSVNSYLMG</sequence>
<organism evidence="4 5">
    <name type="scientific">Xylaria flabelliformis</name>
    <dbReference type="NCBI Taxonomy" id="2512241"/>
    <lineage>
        <taxon>Eukaryota</taxon>
        <taxon>Fungi</taxon>
        <taxon>Dikarya</taxon>
        <taxon>Ascomycota</taxon>
        <taxon>Pezizomycotina</taxon>
        <taxon>Sordariomycetes</taxon>
        <taxon>Xylariomycetidae</taxon>
        <taxon>Xylariales</taxon>
        <taxon>Xylariaceae</taxon>
        <taxon>Xylaria</taxon>
    </lineage>
</organism>
<dbReference type="Pfam" id="PF04179">
    <property type="entry name" value="Init_tRNA_PT"/>
    <property type="match status" value="1"/>
</dbReference>
<dbReference type="Proteomes" id="UP000319160">
    <property type="component" value="Unassembled WGS sequence"/>
</dbReference>
<feature type="domain" description="Rit1 N-terminal" evidence="3">
    <location>
        <begin position="408"/>
        <end position="663"/>
    </location>
</feature>
<accession>A0A553HYJ1</accession>
<evidence type="ECO:0000259" key="2">
    <source>
        <dbReference type="Pfam" id="PF04179"/>
    </source>
</evidence>
<proteinExistence type="predicted"/>
<evidence type="ECO:0000313" key="5">
    <source>
        <dbReference type="Proteomes" id="UP000319160"/>
    </source>
</evidence>
<dbReference type="GO" id="GO:0005737">
    <property type="term" value="C:cytoplasm"/>
    <property type="evidence" value="ECO:0007669"/>
    <property type="project" value="TreeGrafter"/>
</dbReference>
<dbReference type="PANTHER" id="PTHR31811">
    <property type="entry name" value="TRNA A64-2'-O-RIBOSYLPHOSPHATE TRANSFERASE"/>
    <property type="match status" value="1"/>
</dbReference>
<feature type="coiled-coil region" evidence="1">
    <location>
        <begin position="33"/>
        <end position="60"/>
    </location>
</feature>
<name>A0A553HYJ1_9PEZI</name>
<keyword evidence="5" id="KW-1185">Reference proteome</keyword>
<evidence type="ECO:0000259" key="3">
    <source>
        <dbReference type="Pfam" id="PF17184"/>
    </source>
</evidence>
<dbReference type="OrthoDB" id="45256at2759"/>
<dbReference type="STRING" id="2512241.A0A553HYJ1"/>
<dbReference type="InterPro" id="IPR007306">
    <property type="entry name" value="Rit1"/>
</dbReference>